<organism evidence="1 2">
    <name type="scientific">Dendrothele bispora (strain CBS 962.96)</name>
    <dbReference type="NCBI Taxonomy" id="1314807"/>
    <lineage>
        <taxon>Eukaryota</taxon>
        <taxon>Fungi</taxon>
        <taxon>Dikarya</taxon>
        <taxon>Basidiomycota</taxon>
        <taxon>Agaricomycotina</taxon>
        <taxon>Agaricomycetes</taxon>
        <taxon>Agaricomycetidae</taxon>
        <taxon>Agaricales</taxon>
        <taxon>Agaricales incertae sedis</taxon>
        <taxon>Dendrothele</taxon>
    </lineage>
</organism>
<gene>
    <name evidence="1" type="ORF">K435DRAFT_878807</name>
</gene>
<reference evidence="1 2" key="1">
    <citation type="journal article" date="2019" name="Nat. Ecol. Evol.">
        <title>Megaphylogeny resolves global patterns of mushroom evolution.</title>
        <authorList>
            <person name="Varga T."/>
            <person name="Krizsan K."/>
            <person name="Foldi C."/>
            <person name="Dima B."/>
            <person name="Sanchez-Garcia M."/>
            <person name="Sanchez-Ramirez S."/>
            <person name="Szollosi G.J."/>
            <person name="Szarkandi J.G."/>
            <person name="Papp V."/>
            <person name="Albert L."/>
            <person name="Andreopoulos W."/>
            <person name="Angelini C."/>
            <person name="Antonin V."/>
            <person name="Barry K.W."/>
            <person name="Bougher N.L."/>
            <person name="Buchanan P."/>
            <person name="Buyck B."/>
            <person name="Bense V."/>
            <person name="Catcheside P."/>
            <person name="Chovatia M."/>
            <person name="Cooper J."/>
            <person name="Damon W."/>
            <person name="Desjardin D."/>
            <person name="Finy P."/>
            <person name="Geml J."/>
            <person name="Haridas S."/>
            <person name="Hughes K."/>
            <person name="Justo A."/>
            <person name="Karasinski D."/>
            <person name="Kautmanova I."/>
            <person name="Kiss B."/>
            <person name="Kocsube S."/>
            <person name="Kotiranta H."/>
            <person name="LaButti K.M."/>
            <person name="Lechner B.E."/>
            <person name="Liimatainen K."/>
            <person name="Lipzen A."/>
            <person name="Lukacs Z."/>
            <person name="Mihaltcheva S."/>
            <person name="Morgado L.N."/>
            <person name="Niskanen T."/>
            <person name="Noordeloos M.E."/>
            <person name="Ohm R.A."/>
            <person name="Ortiz-Santana B."/>
            <person name="Ovrebo C."/>
            <person name="Racz N."/>
            <person name="Riley R."/>
            <person name="Savchenko A."/>
            <person name="Shiryaev A."/>
            <person name="Soop K."/>
            <person name="Spirin V."/>
            <person name="Szebenyi C."/>
            <person name="Tomsovsky M."/>
            <person name="Tulloss R.E."/>
            <person name="Uehling J."/>
            <person name="Grigoriev I.V."/>
            <person name="Vagvolgyi C."/>
            <person name="Papp T."/>
            <person name="Martin F.M."/>
            <person name="Miettinen O."/>
            <person name="Hibbett D.S."/>
            <person name="Nagy L.G."/>
        </authorList>
    </citation>
    <scope>NUCLEOTIDE SEQUENCE [LARGE SCALE GENOMIC DNA]</scope>
    <source>
        <strain evidence="1 2">CBS 962.96</strain>
    </source>
</reference>
<sequence>MPFIAGIYPLAIILFVATENQKENAQEMSLSQSIRFASAASTDRSNIENNP</sequence>
<dbReference type="AlphaFoldDB" id="A0A4S8KMB5"/>
<keyword evidence="2" id="KW-1185">Reference proteome</keyword>
<name>A0A4S8KMB5_DENBC</name>
<dbReference type="EMBL" id="ML180741">
    <property type="protein sequence ID" value="THU76717.1"/>
    <property type="molecule type" value="Genomic_DNA"/>
</dbReference>
<evidence type="ECO:0000313" key="1">
    <source>
        <dbReference type="EMBL" id="THU76717.1"/>
    </source>
</evidence>
<dbReference type="OrthoDB" id="3107980at2759"/>
<protein>
    <submittedName>
        <fullName evidence="1">Uncharacterized protein</fullName>
    </submittedName>
</protein>
<proteinExistence type="predicted"/>
<dbReference type="Proteomes" id="UP000297245">
    <property type="component" value="Unassembled WGS sequence"/>
</dbReference>
<accession>A0A4S8KMB5</accession>
<evidence type="ECO:0000313" key="2">
    <source>
        <dbReference type="Proteomes" id="UP000297245"/>
    </source>
</evidence>